<evidence type="ECO:0000256" key="3">
    <source>
        <dbReference type="PROSITE-ProRule" id="PRU01191"/>
    </source>
</evidence>
<keyword evidence="5" id="KW-1185">Reference proteome</keyword>
<feature type="region of interest" description="Leucine repeat II (LRII)" evidence="3">
    <location>
        <begin position="231"/>
        <end position="263"/>
    </location>
</feature>
<organism evidence="4 5">
    <name type="scientific">Gossypium arboreum</name>
    <name type="common">Tree cotton</name>
    <name type="synonym">Gossypium nanking</name>
    <dbReference type="NCBI Taxonomy" id="29729"/>
    <lineage>
        <taxon>Eukaryota</taxon>
        <taxon>Viridiplantae</taxon>
        <taxon>Streptophyta</taxon>
        <taxon>Embryophyta</taxon>
        <taxon>Tracheophyta</taxon>
        <taxon>Spermatophyta</taxon>
        <taxon>Magnoliopsida</taxon>
        <taxon>eudicotyledons</taxon>
        <taxon>Gunneridae</taxon>
        <taxon>Pentapetalae</taxon>
        <taxon>rosids</taxon>
        <taxon>malvids</taxon>
        <taxon>Malvales</taxon>
        <taxon>Malvaceae</taxon>
        <taxon>Malvoideae</taxon>
        <taxon>Gossypium</taxon>
    </lineage>
</organism>
<comment type="caution">
    <text evidence="3">Lacks conserved residue(s) required for the propagation of feature annotation.</text>
</comment>
<dbReference type="InterPro" id="IPR005202">
    <property type="entry name" value="TF_GRAS"/>
</dbReference>
<dbReference type="PANTHER" id="PTHR31636">
    <property type="entry name" value="OSJNBA0084A10.13 PROTEIN-RELATED"/>
    <property type="match status" value="1"/>
</dbReference>
<accession>A0ABR0P518</accession>
<evidence type="ECO:0008006" key="6">
    <source>
        <dbReference type="Google" id="ProtNLM"/>
    </source>
</evidence>
<feature type="region of interest" description="VHIID" evidence="3">
    <location>
        <begin position="156"/>
        <end position="221"/>
    </location>
</feature>
<sequence>MYITNFPMTNRGFEVVHATLDMIQPHQEPIWELLSFGLPPTSTDTERNELSEWVEQVTEPVINELRTETSMVCPVGDKVLSLMMLLLDCAVAISVDDLSEAHTMLLEITQMAFPHAVSCGERVIAYFAMAMSSRVINSWLGLCSPLIDYETVRGAFRAFDDASPFIKFACFTSNRAMLEAFRWHDRVHIIDLDIMQGLQWSALFHTLATRTEGPPFVTITGLGSSMKLLVETGNQLSNIARQFGIPFDFHPIAKKFGEIDIETVQLQRGEAVAIHWLQHSLYDATGPNQNTLKHIEQLAPTVLTLVEQDLSHQGSFLDRFVNSLHYYSTIFDSFGSYLSAEDPNRHRIEYCLLYREIKNVLAIGGPARTRDDKFEHNWRSELARNRKFQLMPISSKTMAEIELMLNMFWPGYGYSLVGDDGTLRVGWKETCLFTASAWTMTTVHDGFGWSG</sequence>
<keyword evidence="2" id="KW-0804">Transcription</keyword>
<reference evidence="4 5" key="1">
    <citation type="submission" date="2023-03" db="EMBL/GenBank/DDBJ databases">
        <title>WGS of Gossypium arboreum.</title>
        <authorList>
            <person name="Yu D."/>
        </authorList>
    </citation>
    <scope>NUCLEOTIDE SEQUENCE [LARGE SCALE GENOMIC DNA]</scope>
    <source>
        <tissue evidence="4">Leaf</tissue>
    </source>
</reference>
<protein>
    <recommendedName>
        <fullName evidence="6">Protein SCARECROW-like</fullName>
    </recommendedName>
</protein>
<dbReference type="PROSITE" id="PS50985">
    <property type="entry name" value="GRAS"/>
    <property type="match status" value="1"/>
</dbReference>
<evidence type="ECO:0000256" key="2">
    <source>
        <dbReference type="ARBA" id="ARBA00023163"/>
    </source>
</evidence>
<proteinExistence type="inferred from homology"/>
<evidence type="ECO:0000313" key="5">
    <source>
        <dbReference type="Proteomes" id="UP001358586"/>
    </source>
</evidence>
<comment type="caution">
    <text evidence="4">The sequence shown here is derived from an EMBL/GenBank/DDBJ whole genome shotgun (WGS) entry which is preliminary data.</text>
</comment>
<feature type="region of interest" description="SAW" evidence="3">
    <location>
        <begin position="362"/>
        <end position="439"/>
    </location>
</feature>
<dbReference type="EMBL" id="JARKNE010000008">
    <property type="protein sequence ID" value="KAK5813413.1"/>
    <property type="molecule type" value="Genomic_DNA"/>
</dbReference>
<evidence type="ECO:0000313" key="4">
    <source>
        <dbReference type="EMBL" id="KAK5813413.1"/>
    </source>
</evidence>
<keyword evidence="1" id="KW-0805">Transcription regulation</keyword>
<dbReference type="Proteomes" id="UP001358586">
    <property type="component" value="Chromosome 8"/>
</dbReference>
<feature type="short sequence motif" description="VHIID" evidence="3">
    <location>
        <begin position="187"/>
        <end position="191"/>
    </location>
</feature>
<dbReference type="Pfam" id="PF03514">
    <property type="entry name" value="GRAS"/>
    <property type="match status" value="1"/>
</dbReference>
<name>A0ABR0P518_GOSAR</name>
<gene>
    <name evidence="4" type="ORF">PVK06_028863</name>
</gene>
<evidence type="ECO:0000256" key="1">
    <source>
        <dbReference type="ARBA" id="ARBA00023015"/>
    </source>
</evidence>
<comment type="similarity">
    <text evidence="3">Belongs to the GRAS family.</text>
</comment>